<sequence>MKIGLVRHFKVKHPFPKKTLLSKSEVINWFNEYDNNINIEYKKVDLLQINWERCYSSPMIRALKTASHIYPGEILEVKELKELEILGRLSNRLKLPFIIWGIIVRVNFFISNNDTRKFKDGLIGFVDKLIRKDKNNTLIVSHWFVMQVIEKELIRRGFTGNNFKPNEYGRVSVFENKPKK</sequence>
<dbReference type="InterPro" id="IPR029033">
    <property type="entry name" value="His_PPase_superfam"/>
</dbReference>
<dbReference type="RefSeq" id="WP_288882600.1">
    <property type="nucleotide sequence ID" value="NZ_CBFGNQ010000008.1"/>
</dbReference>
<evidence type="ECO:0008006" key="3">
    <source>
        <dbReference type="Google" id="ProtNLM"/>
    </source>
</evidence>
<keyword evidence="2" id="KW-1185">Reference proteome</keyword>
<gene>
    <name evidence="1" type="ORF">WAE58_20985</name>
</gene>
<proteinExistence type="predicted"/>
<organism evidence="1 2">
    <name type="scientific">Pedobacter panaciterrae</name>
    <dbReference type="NCBI Taxonomy" id="363849"/>
    <lineage>
        <taxon>Bacteria</taxon>
        <taxon>Pseudomonadati</taxon>
        <taxon>Bacteroidota</taxon>
        <taxon>Sphingobacteriia</taxon>
        <taxon>Sphingobacteriales</taxon>
        <taxon>Sphingobacteriaceae</taxon>
        <taxon>Pedobacter</taxon>
    </lineage>
</organism>
<comment type="caution">
    <text evidence="1">The sequence shown here is derived from an EMBL/GenBank/DDBJ whole genome shotgun (WGS) entry which is preliminary data.</text>
</comment>
<dbReference type="EMBL" id="JBBEUB010000008">
    <property type="protein sequence ID" value="MEJ2904934.1"/>
    <property type="molecule type" value="Genomic_DNA"/>
</dbReference>
<evidence type="ECO:0000313" key="2">
    <source>
        <dbReference type="Proteomes" id="UP001378956"/>
    </source>
</evidence>
<evidence type="ECO:0000313" key="1">
    <source>
        <dbReference type="EMBL" id="MEJ2904934.1"/>
    </source>
</evidence>
<name>A0ABU8NRP3_9SPHI</name>
<reference evidence="1 2" key="1">
    <citation type="submission" date="2024-03" db="EMBL/GenBank/DDBJ databases">
        <title>Sequence of Lycoming College Course Isolates.</title>
        <authorList>
            <person name="Plotts O."/>
            <person name="Newman J."/>
        </authorList>
    </citation>
    <scope>NUCLEOTIDE SEQUENCE [LARGE SCALE GENOMIC DNA]</scope>
    <source>
        <strain evidence="1 2">CJB-3</strain>
    </source>
</reference>
<protein>
    <recommendedName>
        <fullName evidence="3">Broad specificity phosphatase PhoE</fullName>
    </recommendedName>
</protein>
<dbReference type="Proteomes" id="UP001378956">
    <property type="component" value="Unassembled WGS sequence"/>
</dbReference>
<dbReference type="Gene3D" id="3.40.50.1240">
    <property type="entry name" value="Phosphoglycerate mutase-like"/>
    <property type="match status" value="1"/>
</dbReference>
<accession>A0ABU8NRP3</accession>
<dbReference type="SUPFAM" id="SSF53254">
    <property type="entry name" value="Phosphoglycerate mutase-like"/>
    <property type="match status" value="1"/>
</dbReference>